<keyword evidence="3" id="KW-1185">Reference proteome</keyword>
<feature type="coiled-coil region" evidence="1">
    <location>
        <begin position="218"/>
        <end position="256"/>
    </location>
</feature>
<sequence length="631" mass="73649">MLGVSPGSKRGHATGHQHVYSWFDRAAPGPASLDTGRGGPAGGSKDWHRVYESFAGYQTPARMFLPFKGRKPGLETGDVIKMCWQGHALAICNFLDDQLDGQAQYVFEPTPMENHFDRTSFELEVVKQGGYYAFRAPKAQDRMLQAREAGSAICLLFLNGQMGEAESWEVVRGDLNSHWHRLAVTLRPKAALNFSLEVEFVRMGKYQPLGYASQPHSLAASREQVEQLVGRVENLENNLKEEQALMEKEKKKQERRRHVAMQRLTDKQQRRVSETVLAVWRDRTTRSQHNQLQVKRHNAARNRRLVSDTFSAWILYHRRRLPWQRIMNRVSRKLSEMRLRQSFKVWKTIGHMSPEKGAKMMCLMWVLRRQRLAQCFLEWKALTSDFNSMVRQWNEQRVVCLAFGAWRHDAWGKVQMAHMVGQAMTRRDRRVMRSGFTGWLGEVQDAKGRQTGLRELEGRCKCKSLATAFHIWQSSAQNVKLAKWSKSKQFEKRVEAVLVFVLASKLYQQPLMANMFHEWRKFANSKIRKGPMVAKMRARRSRAIMRQALHCWRTACQDIAASRKEAEDLRNRRDETLKQDTFAVWKEYAAAEHHKREIVTRCEMSKRVAMMYFFEWFGRMLIPAWPNRESE</sequence>
<evidence type="ECO:0000313" key="2">
    <source>
        <dbReference type="EMBL" id="CAD7696837.1"/>
    </source>
</evidence>
<accession>A0A8S1IP42</accession>
<dbReference type="EMBL" id="CAJHUC010000555">
    <property type="protein sequence ID" value="CAD7696837.1"/>
    <property type="molecule type" value="Genomic_DNA"/>
</dbReference>
<protein>
    <submittedName>
        <fullName evidence="2">Uncharacterized protein</fullName>
    </submittedName>
</protein>
<name>A0A8S1IP42_9CHLO</name>
<keyword evidence="1" id="KW-0175">Coiled coil</keyword>
<gene>
    <name evidence="2" type="ORF">OSTQU699_LOCUS2198</name>
</gene>
<evidence type="ECO:0000313" key="3">
    <source>
        <dbReference type="Proteomes" id="UP000708148"/>
    </source>
</evidence>
<evidence type="ECO:0000256" key="1">
    <source>
        <dbReference type="SAM" id="Coils"/>
    </source>
</evidence>
<reference evidence="2" key="1">
    <citation type="submission" date="2020-12" db="EMBL/GenBank/DDBJ databases">
        <authorList>
            <person name="Iha C."/>
        </authorList>
    </citation>
    <scope>NUCLEOTIDE SEQUENCE</scope>
</reference>
<organism evidence="2 3">
    <name type="scientific">Ostreobium quekettii</name>
    <dbReference type="NCBI Taxonomy" id="121088"/>
    <lineage>
        <taxon>Eukaryota</taxon>
        <taxon>Viridiplantae</taxon>
        <taxon>Chlorophyta</taxon>
        <taxon>core chlorophytes</taxon>
        <taxon>Ulvophyceae</taxon>
        <taxon>TCBD clade</taxon>
        <taxon>Bryopsidales</taxon>
        <taxon>Ostreobineae</taxon>
        <taxon>Ostreobiaceae</taxon>
        <taxon>Ostreobium</taxon>
    </lineage>
</organism>
<proteinExistence type="predicted"/>
<comment type="caution">
    <text evidence="2">The sequence shown here is derived from an EMBL/GenBank/DDBJ whole genome shotgun (WGS) entry which is preliminary data.</text>
</comment>
<dbReference type="Proteomes" id="UP000708148">
    <property type="component" value="Unassembled WGS sequence"/>
</dbReference>
<dbReference type="AlphaFoldDB" id="A0A8S1IP42"/>